<reference evidence="6" key="1">
    <citation type="submission" date="2023-07" db="EMBL/GenBank/DDBJ databases">
        <authorList>
            <person name="Stuckert A."/>
        </authorList>
    </citation>
    <scope>NUCLEOTIDE SEQUENCE</scope>
</reference>
<keyword evidence="2 5" id="KW-0853">WD repeat</keyword>
<keyword evidence="4" id="KW-0539">Nucleus</keyword>
<dbReference type="PROSITE" id="PS50082">
    <property type="entry name" value="WD_REPEATS_2"/>
    <property type="match status" value="1"/>
</dbReference>
<feature type="repeat" description="WD" evidence="5">
    <location>
        <begin position="43"/>
        <end position="69"/>
    </location>
</feature>
<accession>A0ABN9LAT4</accession>
<dbReference type="InterPro" id="IPR001680">
    <property type="entry name" value="WD40_rpt"/>
</dbReference>
<dbReference type="PANTHER" id="PTHR19924">
    <property type="entry name" value="UTP15 U3 SMALL NUCLEOLAR RNA-ASSOCIATED PROTEIN 15 FAMILY MEMBER"/>
    <property type="match status" value="1"/>
</dbReference>
<evidence type="ECO:0000313" key="7">
    <source>
        <dbReference type="Proteomes" id="UP001176940"/>
    </source>
</evidence>
<evidence type="ECO:0000256" key="4">
    <source>
        <dbReference type="ARBA" id="ARBA00023242"/>
    </source>
</evidence>
<dbReference type="PANTHER" id="PTHR19924:SF26">
    <property type="entry name" value="U3 SMALL NUCLEOLAR RNA-ASSOCIATED PROTEIN 15 HOMOLOG"/>
    <property type="match status" value="1"/>
</dbReference>
<organism evidence="6 7">
    <name type="scientific">Ranitomeya imitator</name>
    <name type="common">mimic poison frog</name>
    <dbReference type="NCBI Taxonomy" id="111125"/>
    <lineage>
        <taxon>Eukaryota</taxon>
        <taxon>Metazoa</taxon>
        <taxon>Chordata</taxon>
        <taxon>Craniata</taxon>
        <taxon>Vertebrata</taxon>
        <taxon>Euteleostomi</taxon>
        <taxon>Amphibia</taxon>
        <taxon>Batrachia</taxon>
        <taxon>Anura</taxon>
        <taxon>Neobatrachia</taxon>
        <taxon>Hyloidea</taxon>
        <taxon>Dendrobatidae</taxon>
        <taxon>Dendrobatinae</taxon>
        <taxon>Ranitomeya</taxon>
    </lineage>
</organism>
<evidence type="ECO:0000256" key="5">
    <source>
        <dbReference type="PROSITE-ProRule" id="PRU00221"/>
    </source>
</evidence>
<dbReference type="Pfam" id="PF00400">
    <property type="entry name" value="WD40"/>
    <property type="match status" value="1"/>
</dbReference>
<dbReference type="PROSITE" id="PS50294">
    <property type="entry name" value="WD_REPEATS_REGION"/>
    <property type="match status" value="1"/>
</dbReference>
<dbReference type="Proteomes" id="UP001176940">
    <property type="component" value="Unassembled WGS sequence"/>
</dbReference>
<gene>
    <name evidence="6" type="ORF">RIMI_LOCUS7229529</name>
</gene>
<evidence type="ECO:0000313" key="6">
    <source>
        <dbReference type="EMBL" id="CAJ0937566.1"/>
    </source>
</evidence>
<evidence type="ECO:0000256" key="3">
    <source>
        <dbReference type="ARBA" id="ARBA00022737"/>
    </source>
</evidence>
<proteinExistence type="predicted"/>
<dbReference type="SUPFAM" id="SSF50978">
    <property type="entry name" value="WD40 repeat-like"/>
    <property type="match status" value="1"/>
</dbReference>
<dbReference type="InterPro" id="IPR036322">
    <property type="entry name" value="WD40_repeat_dom_sf"/>
</dbReference>
<comment type="subcellular location">
    <subcellularLocation>
        <location evidence="1">Nucleus</location>
        <location evidence="1">Nucleolus</location>
    </subcellularLocation>
</comment>
<name>A0ABN9LAT4_9NEOB</name>
<evidence type="ECO:0000256" key="2">
    <source>
        <dbReference type="ARBA" id="ARBA00022574"/>
    </source>
</evidence>
<keyword evidence="7" id="KW-1185">Reference proteome</keyword>
<dbReference type="InterPro" id="IPR015943">
    <property type="entry name" value="WD40/YVTN_repeat-like_dom_sf"/>
</dbReference>
<protein>
    <submittedName>
        <fullName evidence="6">Uncharacterized protein</fullName>
    </submittedName>
</protein>
<sequence>MSPADNQQQLHSHLGWAKLALGRSGRYVKVWDLLKGGQLLVSLRNHHKTVTSLCLSSSGQRLLSASLDR</sequence>
<keyword evidence="3" id="KW-0677">Repeat</keyword>
<dbReference type="EMBL" id="CAUEEQ010013545">
    <property type="protein sequence ID" value="CAJ0937566.1"/>
    <property type="molecule type" value="Genomic_DNA"/>
</dbReference>
<evidence type="ECO:0000256" key="1">
    <source>
        <dbReference type="ARBA" id="ARBA00004604"/>
    </source>
</evidence>
<comment type="caution">
    <text evidence="6">The sequence shown here is derived from an EMBL/GenBank/DDBJ whole genome shotgun (WGS) entry which is preliminary data.</text>
</comment>
<dbReference type="Gene3D" id="2.130.10.10">
    <property type="entry name" value="YVTN repeat-like/Quinoprotein amine dehydrogenase"/>
    <property type="match status" value="1"/>
</dbReference>